<sequence length="280" mass="31464">MATMVENKERTLTIEVNTVTTLVTDERKTRTWQWREWDGLPYLTCSLLEDWSHGFFTRQYHPRPPETFVGALHTEAEVYRVKQVHGDRVVTPTEIQREETAEADGILTESPNQAVWVASADCTPVLIGDRATGRAVAIHSGWRGTAKRIVPGAIDRLVNSGSELENLSIALGPAIAGEVYQVSTEVAAEVGASLFPDEGNEGTMLERLFDLPDSPLHPDPEPGKVRLDVRSILLHQLRQLGIDDDRIAIAPFCTYQQGDRFFSYRREREKKIQWSGIVSR</sequence>
<dbReference type="InterPro" id="IPR011324">
    <property type="entry name" value="Cytotoxic_necrot_fac-like_cat"/>
</dbReference>
<proteinExistence type="inferred from homology"/>
<evidence type="ECO:0000256" key="5">
    <source>
        <dbReference type="ARBA" id="ARBA00022723"/>
    </source>
</evidence>
<evidence type="ECO:0000256" key="2">
    <source>
        <dbReference type="ARBA" id="ARBA00003215"/>
    </source>
</evidence>
<dbReference type="GO" id="GO:0016787">
    <property type="term" value="F:hydrolase activity"/>
    <property type="evidence" value="ECO:0007669"/>
    <property type="project" value="UniProtKB-KW"/>
</dbReference>
<evidence type="ECO:0000256" key="4">
    <source>
        <dbReference type="ARBA" id="ARBA00022679"/>
    </source>
</evidence>
<gene>
    <name evidence="12" type="primary">pgeF</name>
    <name evidence="12" type="ORF">V0288_15560</name>
</gene>
<evidence type="ECO:0000256" key="11">
    <source>
        <dbReference type="RuleBase" id="RU361274"/>
    </source>
</evidence>
<evidence type="ECO:0000256" key="6">
    <source>
        <dbReference type="ARBA" id="ARBA00022801"/>
    </source>
</evidence>
<dbReference type="NCBIfam" id="TIGR00726">
    <property type="entry name" value="peptidoglycan editing factor PgeF"/>
    <property type="match status" value="1"/>
</dbReference>
<evidence type="ECO:0000313" key="13">
    <source>
        <dbReference type="Proteomes" id="UP001328733"/>
    </source>
</evidence>
<comment type="similarity">
    <text evidence="3 11">Belongs to the purine nucleoside phosphorylase YfiH/LACC1 family.</text>
</comment>
<dbReference type="EMBL" id="JBAFSM010000030">
    <property type="protein sequence ID" value="MEG3438548.1"/>
    <property type="molecule type" value="Genomic_DNA"/>
</dbReference>
<dbReference type="Pfam" id="PF02578">
    <property type="entry name" value="Cu-oxidase_4"/>
    <property type="match status" value="1"/>
</dbReference>
<evidence type="ECO:0000313" key="12">
    <source>
        <dbReference type="EMBL" id="MEG3438548.1"/>
    </source>
</evidence>
<comment type="catalytic activity">
    <reaction evidence="1">
        <text>inosine + phosphate = alpha-D-ribose 1-phosphate + hypoxanthine</text>
        <dbReference type="Rhea" id="RHEA:27646"/>
        <dbReference type="ChEBI" id="CHEBI:17368"/>
        <dbReference type="ChEBI" id="CHEBI:17596"/>
        <dbReference type="ChEBI" id="CHEBI:43474"/>
        <dbReference type="ChEBI" id="CHEBI:57720"/>
        <dbReference type="EC" id="2.4.2.1"/>
    </reaction>
    <physiologicalReaction direction="left-to-right" evidence="1">
        <dbReference type="Rhea" id="RHEA:27647"/>
    </physiologicalReaction>
</comment>
<reference evidence="12 13" key="1">
    <citation type="submission" date="2024-01" db="EMBL/GenBank/DDBJ databases">
        <title>Genomic insights into the taxonomy and metabolism of the cyanobacterium Pannus brasiliensis CCIBt3594.</title>
        <authorList>
            <person name="Machado M."/>
            <person name="Botero N.B."/>
            <person name="Andreote A.P.D."/>
            <person name="Feitosa A.M.T."/>
            <person name="Popin R."/>
            <person name="Sivonen K."/>
            <person name="Fiore M.F."/>
        </authorList>
    </citation>
    <scope>NUCLEOTIDE SEQUENCE [LARGE SCALE GENOMIC DNA]</scope>
    <source>
        <strain evidence="12 13">CCIBt3594</strain>
    </source>
</reference>
<protein>
    <recommendedName>
        <fullName evidence="11">Purine nucleoside phosphorylase</fullName>
    </recommendedName>
</protein>
<evidence type="ECO:0000256" key="9">
    <source>
        <dbReference type="ARBA" id="ARBA00048968"/>
    </source>
</evidence>
<dbReference type="InterPro" id="IPR003730">
    <property type="entry name" value="Cu_polyphenol_OxRdtase"/>
</dbReference>
<dbReference type="AlphaFoldDB" id="A0AAW9QY31"/>
<keyword evidence="5" id="KW-0479">Metal-binding</keyword>
<evidence type="ECO:0000256" key="3">
    <source>
        <dbReference type="ARBA" id="ARBA00007353"/>
    </source>
</evidence>
<name>A0AAW9QY31_9CHRO</name>
<comment type="catalytic activity">
    <reaction evidence="10">
        <text>S-methyl-5'-thioadenosine + phosphate = 5-(methylsulfanyl)-alpha-D-ribose 1-phosphate + adenine</text>
        <dbReference type="Rhea" id="RHEA:11852"/>
        <dbReference type="ChEBI" id="CHEBI:16708"/>
        <dbReference type="ChEBI" id="CHEBI:17509"/>
        <dbReference type="ChEBI" id="CHEBI:43474"/>
        <dbReference type="ChEBI" id="CHEBI:58533"/>
        <dbReference type="EC" id="2.4.2.28"/>
    </reaction>
    <physiologicalReaction direction="left-to-right" evidence="10">
        <dbReference type="Rhea" id="RHEA:11853"/>
    </physiologicalReaction>
</comment>
<dbReference type="SUPFAM" id="SSF64438">
    <property type="entry name" value="CNF1/YfiH-like putative cysteine hydrolases"/>
    <property type="match status" value="1"/>
</dbReference>
<keyword evidence="7" id="KW-0862">Zinc</keyword>
<keyword evidence="13" id="KW-1185">Reference proteome</keyword>
<dbReference type="Proteomes" id="UP001328733">
    <property type="component" value="Unassembled WGS sequence"/>
</dbReference>
<organism evidence="12 13">
    <name type="scientific">Pannus brasiliensis CCIBt3594</name>
    <dbReference type="NCBI Taxonomy" id="1427578"/>
    <lineage>
        <taxon>Bacteria</taxon>
        <taxon>Bacillati</taxon>
        <taxon>Cyanobacteriota</taxon>
        <taxon>Cyanophyceae</taxon>
        <taxon>Oscillatoriophycideae</taxon>
        <taxon>Chroococcales</taxon>
        <taxon>Microcystaceae</taxon>
        <taxon>Pannus</taxon>
    </lineage>
</organism>
<evidence type="ECO:0000256" key="8">
    <source>
        <dbReference type="ARBA" id="ARBA00047989"/>
    </source>
</evidence>
<accession>A0AAW9QY31</accession>
<comment type="function">
    <text evidence="2">Purine nucleoside enzyme that catalyzes the phosphorolysis of adenosine and inosine nucleosides, yielding D-ribose 1-phosphate and the respective free bases, adenine and hypoxanthine. Also catalyzes the phosphorolysis of S-methyl-5'-thioadenosine into adenine and S-methyl-5-thio-alpha-D-ribose 1-phosphate. Also has adenosine deaminase activity.</text>
</comment>
<evidence type="ECO:0000256" key="10">
    <source>
        <dbReference type="ARBA" id="ARBA00049893"/>
    </source>
</evidence>
<dbReference type="InterPro" id="IPR038371">
    <property type="entry name" value="Cu_polyphenol_OxRdtase_sf"/>
</dbReference>
<keyword evidence="4" id="KW-0808">Transferase</keyword>
<evidence type="ECO:0000256" key="7">
    <source>
        <dbReference type="ARBA" id="ARBA00022833"/>
    </source>
</evidence>
<dbReference type="GO" id="GO:0017061">
    <property type="term" value="F:S-methyl-5-thioadenosine phosphorylase activity"/>
    <property type="evidence" value="ECO:0007669"/>
    <property type="project" value="UniProtKB-EC"/>
</dbReference>
<dbReference type="GO" id="GO:0005507">
    <property type="term" value="F:copper ion binding"/>
    <property type="evidence" value="ECO:0007669"/>
    <property type="project" value="TreeGrafter"/>
</dbReference>
<comment type="caution">
    <text evidence="12">The sequence shown here is derived from an EMBL/GenBank/DDBJ whole genome shotgun (WGS) entry which is preliminary data.</text>
</comment>
<evidence type="ECO:0000256" key="1">
    <source>
        <dbReference type="ARBA" id="ARBA00000553"/>
    </source>
</evidence>
<comment type="catalytic activity">
    <reaction evidence="9">
        <text>adenosine + phosphate = alpha-D-ribose 1-phosphate + adenine</text>
        <dbReference type="Rhea" id="RHEA:27642"/>
        <dbReference type="ChEBI" id="CHEBI:16335"/>
        <dbReference type="ChEBI" id="CHEBI:16708"/>
        <dbReference type="ChEBI" id="CHEBI:43474"/>
        <dbReference type="ChEBI" id="CHEBI:57720"/>
        <dbReference type="EC" id="2.4.2.1"/>
    </reaction>
    <physiologicalReaction direction="left-to-right" evidence="9">
        <dbReference type="Rhea" id="RHEA:27643"/>
    </physiologicalReaction>
</comment>
<comment type="catalytic activity">
    <reaction evidence="8">
        <text>adenosine + H2O + H(+) = inosine + NH4(+)</text>
        <dbReference type="Rhea" id="RHEA:24408"/>
        <dbReference type="ChEBI" id="CHEBI:15377"/>
        <dbReference type="ChEBI" id="CHEBI:15378"/>
        <dbReference type="ChEBI" id="CHEBI:16335"/>
        <dbReference type="ChEBI" id="CHEBI:17596"/>
        <dbReference type="ChEBI" id="CHEBI:28938"/>
        <dbReference type="EC" id="3.5.4.4"/>
    </reaction>
    <physiologicalReaction direction="left-to-right" evidence="8">
        <dbReference type="Rhea" id="RHEA:24409"/>
    </physiologicalReaction>
</comment>
<dbReference type="Gene3D" id="3.60.140.10">
    <property type="entry name" value="CNF1/YfiH-like putative cysteine hydrolases"/>
    <property type="match status" value="1"/>
</dbReference>
<dbReference type="PANTHER" id="PTHR30616:SF2">
    <property type="entry name" value="PURINE NUCLEOSIDE PHOSPHORYLASE LACC1"/>
    <property type="match status" value="1"/>
</dbReference>
<dbReference type="CDD" id="cd16833">
    <property type="entry name" value="YfiH"/>
    <property type="match status" value="1"/>
</dbReference>
<dbReference type="PANTHER" id="PTHR30616">
    <property type="entry name" value="UNCHARACTERIZED PROTEIN YFIH"/>
    <property type="match status" value="1"/>
</dbReference>
<keyword evidence="6" id="KW-0378">Hydrolase</keyword>